<sequence>MRLRKHASKLLGWAYSSQFHSSSFSEAQHCWPPPPESAGSDSDELHCQLNQSPWDAIENPQRTNSQVRSLPGP</sequence>
<dbReference type="Proteomes" id="UP001412067">
    <property type="component" value="Unassembled WGS sequence"/>
</dbReference>
<evidence type="ECO:0000313" key="2">
    <source>
        <dbReference type="EMBL" id="KAK8955532.1"/>
    </source>
</evidence>
<accession>A0ABR2LZ74</accession>
<feature type="region of interest" description="Disordered" evidence="1">
    <location>
        <begin position="25"/>
        <end position="73"/>
    </location>
</feature>
<evidence type="ECO:0000256" key="1">
    <source>
        <dbReference type="SAM" id="MobiDB-lite"/>
    </source>
</evidence>
<keyword evidence="3" id="KW-1185">Reference proteome</keyword>
<gene>
    <name evidence="2" type="ORF">KSP40_PGU010465</name>
</gene>
<comment type="caution">
    <text evidence="2">The sequence shown here is derived from an EMBL/GenBank/DDBJ whole genome shotgun (WGS) entry which is preliminary data.</text>
</comment>
<reference evidence="2 3" key="1">
    <citation type="journal article" date="2022" name="Nat. Plants">
        <title>Genomes of leafy and leafless Platanthera orchids illuminate the evolution of mycoheterotrophy.</title>
        <authorList>
            <person name="Li M.H."/>
            <person name="Liu K.W."/>
            <person name="Li Z."/>
            <person name="Lu H.C."/>
            <person name="Ye Q.L."/>
            <person name="Zhang D."/>
            <person name="Wang J.Y."/>
            <person name="Li Y.F."/>
            <person name="Zhong Z.M."/>
            <person name="Liu X."/>
            <person name="Yu X."/>
            <person name="Liu D.K."/>
            <person name="Tu X.D."/>
            <person name="Liu B."/>
            <person name="Hao Y."/>
            <person name="Liao X.Y."/>
            <person name="Jiang Y.T."/>
            <person name="Sun W.H."/>
            <person name="Chen J."/>
            <person name="Chen Y.Q."/>
            <person name="Ai Y."/>
            <person name="Zhai J.W."/>
            <person name="Wu S.S."/>
            <person name="Zhou Z."/>
            <person name="Hsiao Y.Y."/>
            <person name="Wu W.L."/>
            <person name="Chen Y.Y."/>
            <person name="Lin Y.F."/>
            <person name="Hsu J.L."/>
            <person name="Li C.Y."/>
            <person name="Wang Z.W."/>
            <person name="Zhao X."/>
            <person name="Zhong W.Y."/>
            <person name="Ma X.K."/>
            <person name="Ma L."/>
            <person name="Huang J."/>
            <person name="Chen G.Z."/>
            <person name="Huang M.Z."/>
            <person name="Huang L."/>
            <person name="Peng D.H."/>
            <person name="Luo Y.B."/>
            <person name="Zou S.Q."/>
            <person name="Chen S.P."/>
            <person name="Lan S."/>
            <person name="Tsai W.C."/>
            <person name="Van de Peer Y."/>
            <person name="Liu Z.J."/>
        </authorList>
    </citation>
    <scope>NUCLEOTIDE SEQUENCE [LARGE SCALE GENOMIC DNA]</scope>
    <source>
        <strain evidence="2">Lor288</strain>
    </source>
</reference>
<dbReference type="EMBL" id="JBBWWR010000013">
    <property type="protein sequence ID" value="KAK8955532.1"/>
    <property type="molecule type" value="Genomic_DNA"/>
</dbReference>
<proteinExistence type="predicted"/>
<protein>
    <submittedName>
        <fullName evidence="2">Uncharacterized protein</fullName>
    </submittedName>
</protein>
<feature type="compositionally biased region" description="Polar residues" evidence="1">
    <location>
        <begin position="60"/>
        <end position="73"/>
    </location>
</feature>
<organism evidence="2 3">
    <name type="scientific">Platanthera guangdongensis</name>
    <dbReference type="NCBI Taxonomy" id="2320717"/>
    <lineage>
        <taxon>Eukaryota</taxon>
        <taxon>Viridiplantae</taxon>
        <taxon>Streptophyta</taxon>
        <taxon>Embryophyta</taxon>
        <taxon>Tracheophyta</taxon>
        <taxon>Spermatophyta</taxon>
        <taxon>Magnoliopsida</taxon>
        <taxon>Liliopsida</taxon>
        <taxon>Asparagales</taxon>
        <taxon>Orchidaceae</taxon>
        <taxon>Orchidoideae</taxon>
        <taxon>Orchideae</taxon>
        <taxon>Orchidinae</taxon>
        <taxon>Platanthera</taxon>
    </lineage>
</organism>
<name>A0ABR2LZ74_9ASPA</name>
<evidence type="ECO:0000313" key="3">
    <source>
        <dbReference type="Proteomes" id="UP001412067"/>
    </source>
</evidence>